<dbReference type="SUPFAM" id="SSF52047">
    <property type="entry name" value="RNI-like"/>
    <property type="match status" value="1"/>
</dbReference>
<dbReference type="EMBL" id="ML122277">
    <property type="protein sequence ID" value="RPD58033.1"/>
    <property type="molecule type" value="Genomic_DNA"/>
</dbReference>
<gene>
    <name evidence="1" type="ORF">L227DRAFT_655044</name>
</gene>
<accession>A0A5C2S366</accession>
<evidence type="ECO:0000313" key="2">
    <source>
        <dbReference type="Proteomes" id="UP000313359"/>
    </source>
</evidence>
<protein>
    <recommendedName>
        <fullName evidence="3">F-box domain-containing protein</fullName>
    </recommendedName>
</protein>
<dbReference type="Proteomes" id="UP000313359">
    <property type="component" value="Unassembled WGS sequence"/>
</dbReference>
<proteinExistence type="predicted"/>
<evidence type="ECO:0008006" key="3">
    <source>
        <dbReference type="Google" id="ProtNLM"/>
    </source>
</evidence>
<sequence length="392" mass="44282">MISTSPPRARHISDLEIVLPSTPAYPGQIKAAITDPLTELLNQTLKIRRLVLHGYFISHIDEDVCVAIAGALRAMSRLAELSIKHLYDAVLPVCASLPLSLRKLSLGFMRREWNGWLHTYDPLIKILASLPCLHTLELCRFWPRKMYSNSSPKLPSLRNLTFRDVSVRAMDLVSLAPNLQQVSVTSQLQREAWDAEPAETWSEPPRPWPPIRRLEFNVMSTLSPFLDALSPPADYLKITARTPLSRAPELISVFRKLSPVGADLFLTVGEDPASFWREVADAAPRLRYLRLSLTVKNSSDSWTSWMNDLATSLSAIPLVYLKLRPHLKVRKTDLQKNATHASKQKSKRETLLDLERERTREMISEASALLPHLLADAIPTLSFFELGARMQT</sequence>
<dbReference type="OrthoDB" id="2753986at2759"/>
<dbReference type="AlphaFoldDB" id="A0A5C2S366"/>
<evidence type="ECO:0000313" key="1">
    <source>
        <dbReference type="EMBL" id="RPD58033.1"/>
    </source>
</evidence>
<dbReference type="Gene3D" id="3.80.10.10">
    <property type="entry name" value="Ribonuclease Inhibitor"/>
    <property type="match status" value="1"/>
</dbReference>
<name>A0A5C2S366_9APHY</name>
<reference evidence="1" key="1">
    <citation type="journal article" date="2018" name="Genome Biol. Evol.">
        <title>Genomics and development of Lentinus tigrinus, a white-rot wood-decaying mushroom with dimorphic fruiting bodies.</title>
        <authorList>
            <person name="Wu B."/>
            <person name="Xu Z."/>
            <person name="Knudson A."/>
            <person name="Carlson A."/>
            <person name="Chen N."/>
            <person name="Kovaka S."/>
            <person name="LaButti K."/>
            <person name="Lipzen A."/>
            <person name="Pennachio C."/>
            <person name="Riley R."/>
            <person name="Schakwitz W."/>
            <person name="Umezawa K."/>
            <person name="Ohm R.A."/>
            <person name="Grigoriev I.V."/>
            <person name="Nagy L.G."/>
            <person name="Gibbons J."/>
            <person name="Hibbett D."/>
        </authorList>
    </citation>
    <scope>NUCLEOTIDE SEQUENCE [LARGE SCALE GENOMIC DNA]</scope>
    <source>
        <strain evidence="1">ALCF2SS1-6</strain>
    </source>
</reference>
<organism evidence="1 2">
    <name type="scientific">Lentinus tigrinus ALCF2SS1-6</name>
    <dbReference type="NCBI Taxonomy" id="1328759"/>
    <lineage>
        <taxon>Eukaryota</taxon>
        <taxon>Fungi</taxon>
        <taxon>Dikarya</taxon>
        <taxon>Basidiomycota</taxon>
        <taxon>Agaricomycotina</taxon>
        <taxon>Agaricomycetes</taxon>
        <taxon>Polyporales</taxon>
        <taxon>Polyporaceae</taxon>
        <taxon>Lentinus</taxon>
    </lineage>
</organism>
<dbReference type="InterPro" id="IPR032675">
    <property type="entry name" value="LRR_dom_sf"/>
</dbReference>
<keyword evidence="2" id="KW-1185">Reference proteome</keyword>